<evidence type="ECO:0000256" key="2">
    <source>
        <dbReference type="ARBA" id="ARBA00009354"/>
    </source>
</evidence>
<feature type="domain" description="Mediator complex subunit Med13 N-terminal" evidence="9">
    <location>
        <begin position="141"/>
        <end position="382"/>
    </location>
</feature>
<feature type="region of interest" description="Disordered" evidence="8">
    <location>
        <begin position="1622"/>
        <end position="1655"/>
    </location>
</feature>
<gene>
    <name evidence="11" type="ORF">Tsubulata_023257</name>
</gene>
<evidence type="ECO:0000256" key="1">
    <source>
        <dbReference type="ARBA" id="ARBA00004123"/>
    </source>
</evidence>
<feature type="domain" description="MID" evidence="10">
    <location>
        <begin position="1279"/>
        <end position="1515"/>
    </location>
</feature>
<dbReference type="InterPro" id="IPR041285">
    <property type="entry name" value="MID_MedPIWI"/>
</dbReference>
<sequence length="2144" mass="231468">MRRRWRRRIRPSVHGGGLCSATARRLVTASAPAAEERRRKRVVAALQQLTPVAPLEEKGAGAAADRHGSERWRSRGKRERARSAAAATAPFPWCSDRKREVEEAATASGGVRRRVAAEAGKRGSKIIIVENTKGVATGTNGGLHHISWFQFLPNESDVYSLPDKSVKAEQKDAATWLVLSSHLQLQKEGFLSTWTNSFVGPWDPSQGLHNPDEKIKLWLFLPGRYSSVTESAQAAVSRLRVVASGVWVAPGDSEEVAAALSQSLRNYIERALAGHSYMRFGDVFLKPHPSPGEGYFRRGQPTVEFIFAASEEAIFVHVIISAKHVRALSGADVERGLKQSSNSSSNGVPVIVSPHGMRGWLTGYCPNDLVKQVYLNSGKLKASNGFIGLPYHVSQGNGYRLKGQNCYVEVTLGLPRSGSDKALQSNSNSKMPKSHVVESPVCRSDQKALSNHEKGFIYPAEAVIVPVLQTSFARSSLKRFWLQNWIGLSFPAASFFMHCGGDINNMGGSWTECNGARSQHAYNSSSNSNSSSISSISCSSSDSDFKMSTEGGDLEADADSLSCRQSGLSSNDQLENDGPKLGSKRPRTGTDPFGQAITAKNVSTQDAYKSDFSSAEVNNSAITGIANEQIGSRWDWDDDRGGGMDIQALLSEFGDFGDFFENDDLPFGEPPGTAESQALMFSAPDCGEVTNSPIGVIDVVDQMLMPGGFSSFESFNPPPMSVIDECFSKSQEASHGIMQSVPVSSTPPSSTGEFDHLIKAEALMTFATEFGAVETPTSEISSIFRSPYYPKSRKAESSNSSSNNYKYGATPPASPCFDESDEKVGIHGNLKAGPGKHDMNKYYSHVEGGKQHHNRTSLIRKDSCSTSEGMAPSPLSTLNSKNAMKPVQRKMLESKMGVETIVHSMKTVLATEVECIMFQASMCRIRHILSSSSNHMFTSQSGLSGSTGLNQLPGDGSIMTDNISSRYEAKKKESIPVRIAGDLDSGALDGHLNAPVGVWRSVGVPKSAKPTNSPSIDVSPTVLHHSFSDEGILSYGQRQPLQELLDGMALLVQQATSSVDVTLDADCGDGPYGWLALQEHWRREFSCGPSMVHAGCGGTLASCHSLDIAGVDLVDPLSADINASAVISLLHSEIKTALKSAFGNLDGPLSVTDWCRGRSQSGDAVSTFDGSVAESTVSESGSITLSVGEAMSPAQSNAGGSSSLKVSNAMDGAKVDETSQRRLNQEIESEQLSSSRIKQVFVLPSPAILVGYQDDWLKTSASSLQLWEKAPFEPYALPKPITYHVICPDIDPLTSAAADFFQQLGTVYEACKLGTHSPQSLGNQMEMDTGKGSSSGFVLLDCPQSMKIESSNASLVGSISDYFLSLSNGWDLTSYLKSLSKTIKSLKIGQSLPANPKEGSGGPCVVIYVVCPFPEQTAVLRTIIESSVAIGSIISSPDRERRSMLVNQVGKALSCSAAVDEASTSNVLVLSGFSIPKLVLQIVTVDAVFRVTNPSMNELIILKETAFTVYNKARRISRGSSNDIQSSSLSSRSHSSLTQITSIPAMWKDCVGSRMGGPSLPREPEMDASLRSGTWDNSWQTTRTGGLNCDPNRNGDFSLQDETRYMFEPLFILSEPGALEHGVAPDDSSASLTSANSAGAMDTGSSTQIDGSDSEGLGASYQKSLPSLHCCYGWTEDWRWLVCIWTDARGELLDSHIFPFGGISSRQDTKGLQCLFVQVLQQGCQILQACSSPDIGAAKPRDFVITRIGSFFELEYLENLLPQNDMPLSELLFDKTAFAATLLQLEDVVLKFLYEWQKAIYAVGGIEVKKWPLQLRRSMPDGMAASSNGASLQQQEMGLMQERTLPSSPSPLYSPLPKASSFMKGGLGQTSARKQLMGGHTVVDNSRGMLQWVQSISFVAISVDHSLHLVFPADSSSPEGFCDYLHSSDKKAAQWSSPFDWLNPRVVGASGVGAFSYLEGFTPVKSLGSASASYMFIPAPSMRFLPPTALQLPTCLTAESPPLAHLLHSKGSAIPLSTGFVASKAVPSMRKDNRSNLKEEWPSVLSVNLIDYYGGNNIVHDKVYRGSMKPGGRTLGSEAKDFETETHLILESVAAELHALSWMTASPAYLERRTALPFHCDMVLRLRRLLHFADKELSSQPDKS</sequence>
<evidence type="ECO:0000256" key="8">
    <source>
        <dbReference type="SAM" id="MobiDB-lite"/>
    </source>
</evidence>
<evidence type="ECO:0000259" key="9">
    <source>
        <dbReference type="Pfam" id="PF11597"/>
    </source>
</evidence>
<feature type="region of interest" description="Disordered" evidence="8">
    <location>
        <begin position="54"/>
        <end position="84"/>
    </location>
</feature>
<dbReference type="EMBL" id="JAKUCV010007656">
    <property type="protein sequence ID" value="KAJ4822519.1"/>
    <property type="molecule type" value="Genomic_DNA"/>
</dbReference>
<organism evidence="11 12">
    <name type="scientific">Turnera subulata</name>
    <dbReference type="NCBI Taxonomy" id="218843"/>
    <lineage>
        <taxon>Eukaryota</taxon>
        <taxon>Viridiplantae</taxon>
        <taxon>Streptophyta</taxon>
        <taxon>Embryophyta</taxon>
        <taxon>Tracheophyta</taxon>
        <taxon>Spermatophyta</taxon>
        <taxon>Magnoliopsida</taxon>
        <taxon>eudicotyledons</taxon>
        <taxon>Gunneridae</taxon>
        <taxon>Pentapetalae</taxon>
        <taxon>rosids</taxon>
        <taxon>fabids</taxon>
        <taxon>Malpighiales</taxon>
        <taxon>Passifloraceae</taxon>
        <taxon>Turnera</taxon>
    </lineage>
</organism>
<dbReference type="Pfam" id="PF11597">
    <property type="entry name" value="Med13_N"/>
    <property type="match status" value="1"/>
</dbReference>
<dbReference type="Pfam" id="PF18296">
    <property type="entry name" value="MID_MedPIWI"/>
    <property type="match status" value="1"/>
</dbReference>
<evidence type="ECO:0000313" key="11">
    <source>
        <dbReference type="EMBL" id="KAJ4822519.1"/>
    </source>
</evidence>
<reference evidence="11" key="2">
    <citation type="journal article" date="2023" name="Plants (Basel)">
        <title>Annotation of the Turnera subulata (Passifloraceae) Draft Genome Reveals the S-Locus Evolved after the Divergence of Turneroideae from Passifloroideae in a Stepwise Manner.</title>
        <authorList>
            <person name="Henning P.M."/>
            <person name="Roalson E.H."/>
            <person name="Mir W."/>
            <person name="McCubbin A.G."/>
            <person name="Shore J.S."/>
        </authorList>
    </citation>
    <scope>NUCLEOTIDE SEQUENCE</scope>
    <source>
        <strain evidence="11">F60SS</strain>
    </source>
</reference>
<keyword evidence="12" id="KW-1185">Reference proteome</keyword>
<feature type="region of interest" description="Disordered" evidence="8">
    <location>
        <begin position="1191"/>
        <end position="1210"/>
    </location>
</feature>
<evidence type="ECO:0000259" key="10">
    <source>
        <dbReference type="Pfam" id="PF18296"/>
    </source>
</evidence>
<keyword evidence="7" id="KW-0539">Nucleus</keyword>
<accession>A0A9Q0F1I6</accession>
<keyword evidence="4" id="KW-0678">Repressor</keyword>
<comment type="caution">
    <text evidence="11">The sequence shown here is derived from an EMBL/GenBank/DDBJ whole genome shotgun (WGS) entry which is preliminary data.</text>
</comment>
<dbReference type="GO" id="GO:0016592">
    <property type="term" value="C:mediator complex"/>
    <property type="evidence" value="ECO:0007669"/>
    <property type="project" value="TreeGrafter"/>
</dbReference>
<dbReference type="GO" id="GO:0003713">
    <property type="term" value="F:transcription coactivator activity"/>
    <property type="evidence" value="ECO:0007669"/>
    <property type="project" value="TreeGrafter"/>
</dbReference>
<feature type="compositionally biased region" description="Polar residues" evidence="8">
    <location>
        <begin position="1628"/>
        <end position="1651"/>
    </location>
</feature>
<evidence type="ECO:0000313" key="12">
    <source>
        <dbReference type="Proteomes" id="UP001141552"/>
    </source>
</evidence>
<dbReference type="OrthoDB" id="103819at2759"/>
<evidence type="ECO:0000256" key="3">
    <source>
        <dbReference type="ARBA" id="ARBA00019618"/>
    </source>
</evidence>
<feature type="compositionally biased region" description="Polar residues" evidence="8">
    <location>
        <begin position="564"/>
        <end position="573"/>
    </location>
</feature>
<comment type="subcellular location">
    <subcellularLocation>
        <location evidence="1">Nucleus</location>
    </subcellularLocation>
</comment>
<protein>
    <recommendedName>
        <fullName evidence="3">Mediator of RNA polymerase II transcription subunit 13</fullName>
    </recommendedName>
</protein>
<dbReference type="Proteomes" id="UP001141552">
    <property type="component" value="Unassembled WGS sequence"/>
</dbReference>
<evidence type="ECO:0000256" key="7">
    <source>
        <dbReference type="ARBA" id="ARBA00023242"/>
    </source>
</evidence>
<keyword evidence="5" id="KW-0805">Transcription regulation</keyword>
<feature type="compositionally biased region" description="Basic and acidic residues" evidence="8">
    <location>
        <begin position="55"/>
        <end position="73"/>
    </location>
</feature>
<evidence type="ECO:0000256" key="5">
    <source>
        <dbReference type="ARBA" id="ARBA00023015"/>
    </source>
</evidence>
<evidence type="ECO:0000256" key="4">
    <source>
        <dbReference type="ARBA" id="ARBA00022491"/>
    </source>
</evidence>
<keyword evidence="6" id="KW-0804">Transcription</keyword>
<reference evidence="11" key="1">
    <citation type="submission" date="2022-02" db="EMBL/GenBank/DDBJ databases">
        <authorList>
            <person name="Henning P.M."/>
            <person name="McCubbin A.G."/>
            <person name="Shore J.S."/>
        </authorList>
    </citation>
    <scope>NUCLEOTIDE SEQUENCE</scope>
    <source>
        <strain evidence="11">F60SS</strain>
        <tissue evidence="11">Leaves</tissue>
    </source>
</reference>
<feature type="region of interest" description="Disordered" evidence="8">
    <location>
        <begin position="1556"/>
        <end position="1577"/>
    </location>
</feature>
<dbReference type="InterPro" id="IPR021643">
    <property type="entry name" value="Mediator_Med13_N"/>
</dbReference>
<dbReference type="PANTHER" id="PTHR48249">
    <property type="entry name" value="MEDIATOR OF RNA POLYMERASE II TRANSCRIPTION SUBUNIT 13"/>
    <property type="match status" value="1"/>
</dbReference>
<comment type="similarity">
    <text evidence="2">Belongs to the Mediator complex subunit 13 family.</text>
</comment>
<feature type="region of interest" description="Disordered" evidence="8">
    <location>
        <begin position="564"/>
        <end position="595"/>
    </location>
</feature>
<proteinExistence type="inferred from homology"/>
<dbReference type="GO" id="GO:0045944">
    <property type="term" value="P:positive regulation of transcription by RNA polymerase II"/>
    <property type="evidence" value="ECO:0007669"/>
    <property type="project" value="TreeGrafter"/>
</dbReference>
<evidence type="ECO:0000256" key="6">
    <source>
        <dbReference type="ARBA" id="ARBA00023163"/>
    </source>
</evidence>
<dbReference type="InterPro" id="IPR051139">
    <property type="entry name" value="Mediator_complx_sub13"/>
</dbReference>
<dbReference type="PANTHER" id="PTHR48249:SF3">
    <property type="entry name" value="MEDIATOR OF RNA POLYMERASE II TRANSCRIPTION SUBUNIT 13"/>
    <property type="match status" value="1"/>
</dbReference>
<name>A0A9Q0F1I6_9ROSI</name>
<feature type="compositionally biased region" description="Polar residues" evidence="8">
    <location>
        <begin position="1193"/>
        <end position="1206"/>
    </location>
</feature>